<dbReference type="PATRIC" id="fig|1423811.3.peg.250"/>
<accession>A0A0R1IZ53</accession>
<dbReference type="Proteomes" id="UP000050929">
    <property type="component" value="Unassembled WGS sequence"/>
</dbReference>
<name>A0A0R1IZ53_9LACO</name>
<dbReference type="SUPFAM" id="SSF53254">
    <property type="entry name" value="Phosphoglycerate mutase-like"/>
    <property type="match status" value="1"/>
</dbReference>
<dbReference type="GO" id="GO:0005737">
    <property type="term" value="C:cytoplasm"/>
    <property type="evidence" value="ECO:0007669"/>
    <property type="project" value="TreeGrafter"/>
</dbReference>
<dbReference type="SMART" id="SM00855">
    <property type="entry name" value="PGAM"/>
    <property type="match status" value="1"/>
</dbReference>
<evidence type="ECO:0000313" key="3">
    <source>
        <dbReference type="Proteomes" id="UP000050929"/>
    </source>
</evidence>
<dbReference type="Pfam" id="PF00300">
    <property type="entry name" value="His_Phos_1"/>
    <property type="match status" value="1"/>
</dbReference>
<protein>
    <submittedName>
        <fullName evidence="2">Phosphoglycerate mutase</fullName>
    </submittedName>
</protein>
<dbReference type="Gene3D" id="3.40.50.1240">
    <property type="entry name" value="Phosphoglycerate mutase-like"/>
    <property type="match status" value="1"/>
</dbReference>
<dbReference type="InterPro" id="IPR050275">
    <property type="entry name" value="PGM_Phosphatase"/>
</dbReference>
<reference evidence="2 3" key="1">
    <citation type="journal article" date="2015" name="Genome Announc.">
        <title>Expanding the biotechnology potential of lactobacilli through comparative genomics of 213 strains and associated genera.</title>
        <authorList>
            <person name="Sun Z."/>
            <person name="Harris H.M."/>
            <person name="McCann A."/>
            <person name="Guo C."/>
            <person name="Argimon S."/>
            <person name="Zhang W."/>
            <person name="Yang X."/>
            <person name="Jeffery I.B."/>
            <person name="Cooney J.C."/>
            <person name="Kagawa T.F."/>
            <person name="Liu W."/>
            <person name="Song Y."/>
            <person name="Salvetti E."/>
            <person name="Wrobel A."/>
            <person name="Rasinkangas P."/>
            <person name="Parkhill J."/>
            <person name="Rea M.C."/>
            <person name="O'Sullivan O."/>
            <person name="Ritari J."/>
            <person name="Douillard F.P."/>
            <person name="Paul Ross R."/>
            <person name="Yang R."/>
            <person name="Briner A.E."/>
            <person name="Felis G.E."/>
            <person name="de Vos W.M."/>
            <person name="Barrangou R."/>
            <person name="Klaenhammer T.R."/>
            <person name="Caufield P.W."/>
            <person name="Cui Y."/>
            <person name="Zhang H."/>
            <person name="O'Toole P.W."/>
        </authorList>
    </citation>
    <scope>NUCLEOTIDE SEQUENCE [LARGE SCALE GENOMIC DNA]</scope>
    <source>
        <strain evidence="2 3">DSM 20183</strain>
    </source>
</reference>
<gene>
    <name evidence="2" type="ORF">FC72_GL000250</name>
</gene>
<proteinExistence type="predicted"/>
<comment type="caution">
    <text evidence="2">The sequence shown here is derived from an EMBL/GenBank/DDBJ whole genome shotgun (WGS) entry which is preliminary data.</text>
</comment>
<keyword evidence="3" id="KW-1185">Reference proteome</keyword>
<feature type="binding site" evidence="1">
    <location>
        <begin position="11"/>
        <end position="18"/>
    </location>
    <ligand>
        <name>substrate</name>
    </ligand>
</feature>
<dbReference type="CDD" id="cd07067">
    <property type="entry name" value="HP_PGM_like"/>
    <property type="match status" value="1"/>
</dbReference>
<dbReference type="STRING" id="1423811.FC72_GL000250"/>
<dbReference type="PANTHER" id="PTHR48100">
    <property type="entry name" value="BROAD-SPECIFICITY PHOSPHATASE YOR283W-RELATED"/>
    <property type="match status" value="1"/>
</dbReference>
<dbReference type="AlphaFoldDB" id="A0A0R1IZ53"/>
<evidence type="ECO:0000313" key="2">
    <source>
        <dbReference type="EMBL" id="KRK64526.1"/>
    </source>
</evidence>
<dbReference type="InterPro" id="IPR013078">
    <property type="entry name" value="His_Pase_superF_clade-1"/>
</dbReference>
<feature type="binding site" evidence="1">
    <location>
        <position position="62"/>
    </location>
    <ligand>
        <name>substrate</name>
    </ligand>
</feature>
<organism evidence="2 3">
    <name type="scientific">Companilactobacillus tucceti DSM 20183</name>
    <dbReference type="NCBI Taxonomy" id="1423811"/>
    <lineage>
        <taxon>Bacteria</taxon>
        <taxon>Bacillati</taxon>
        <taxon>Bacillota</taxon>
        <taxon>Bacilli</taxon>
        <taxon>Lactobacillales</taxon>
        <taxon>Lactobacillaceae</taxon>
        <taxon>Companilactobacillus</taxon>
    </lineage>
</organism>
<dbReference type="GO" id="GO:0016791">
    <property type="term" value="F:phosphatase activity"/>
    <property type="evidence" value="ECO:0007669"/>
    <property type="project" value="TreeGrafter"/>
</dbReference>
<dbReference type="InterPro" id="IPR029033">
    <property type="entry name" value="His_PPase_superfam"/>
</dbReference>
<sequence length="220" mass="24689">MNKIMELYFVRHGKTKWNLEGKYQGGHGDSPLLPESIKDIKLLSKRLDGINLANAYTSPLPRAKTTAETLIADLKQSVNLTVVDDLREFDLGIMEGQKFVKLEKEIPEVIHAFRFEPSKYDADQIKGESFEEVAERTTNAVKKIVSENDDNSSILIVSHGAALVTLIQSLLGTKVADIRKDGGLSNTSLTHLQYSNNEFKLIKWNETGYLHKKLESTDTI</sequence>
<dbReference type="PANTHER" id="PTHR48100:SF1">
    <property type="entry name" value="HISTIDINE PHOSPHATASE FAMILY PROTEIN-RELATED"/>
    <property type="match status" value="1"/>
</dbReference>
<evidence type="ECO:0000256" key="1">
    <source>
        <dbReference type="PIRSR" id="PIRSR613078-2"/>
    </source>
</evidence>
<dbReference type="EMBL" id="AZDG01000010">
    <property type="protein sequence ID" value="KRK64526.1"/>
    <property type="molecule type" value="Genomic_DNA"/>
</dbReference>